<dbReference type="Proteomes" id="UP000747399">
    <property type="component" value="Unassembled WGS sequence"/>
</dbReference>
<evidence type="ECO:0000313" key="2">
    <source>
        <dbReference type="EMBL" id="GIL48487.1"/>
    </source>
</evidence>
<gene>
    <name evidence="2" type="ORF">Vafri_5003</name>
</gene>
<feature type="compositionally biased region" description="Pro residues" evidence="1">
    <location>
        <begin position="21"/>
        <end position="36"/>
    </location>
</feature>
<protein>
    <submittedName>
        <fullName evidence="2">Uncharacterized protein</fullName>
    </submittedName>
</protein>
<evidence type="ECO:0000256" key="1">
    <source>
        <dbReference type="SAM" id="MobiDB-lite"/>
    </source>
</evidence>
<keyword evidence="3" id="KW-1185">Reference proteome</keyword>
<name>A0A8J4EUH8_9CHLO</name>
<sequence length="138" mass="14258">MSVNSPSLETTRRYPRILHRGPPPSQDCPLLPPSSGSPPTGHSRHSPMDGPSILSQPAAGPLPLQPFPSPFLSQSAAGPLQQSRPPVLSQLATGHLLSHPGASSSLLVSQPAADPLMSQSAAGPLPLWPITSPLPSQP</sequence>
<organism evidence="2 3">
    <name type="scientific">Volvox africanus</name>
    <dbReference type="NCBI Taxonomy" id="51714"/>
    <lineage>
        <taxon>Eukaryota</taxon>
        <taxon>Viridiplantae</taxon>
        <taxon>Chlorophyta</taxon>
        <taxon>core chlorophytes</taxon>
        <taxon>Chlorophyceae</taxon>
        <taxon>CS clade</taxon>
        <taxon>Chlamydomonadales</taxon>
        <taxon>Volvocaceae</taxon>
        <taxon>Volvox</taxon>
    </lineage>
</organism>
<reference evidence="2" key="1">
    <citation type="journal article" date="2021" name="Proc. Natl. Acad. Sci. U.S.A.">
        <title>Three genomes in the algal genus Volvox reveal the fate of a haploid sex-determining region after a transition to homothallism.</title>
        <authorList>
            <person name="Yamamoto K."/>
            <person name="Hamaji T."/>
            <person name="Kawai-Toyooka H."/>
            <person name="Matsuzaki R."/>
            <person name="Takahashi F."/>
            <person name="Nishimura Y."/>
            <person name="Kawachi M."/>
            <person name="Noguchi H."/>
            <person name="Minakuchi Y."/>
            <person name="Umen J.G."/>
            <person name="Toyoda A."/>
            <person name="Nozaki H."/>
        </authorList>
    </citation>
    <scope>NUCLEOTIDE SEQUENCE</scope>
    <source>
        <strain evidence="2">NIES-3780</strain>
    </source>
</reference>
<dbReference type="AlphaFoldDB" id="A0A8J4EUH8"/>
<feature type="region of interest" description="Disordered" evidence="1">
    <location>
        <begin position="1"/>
        <end position="138"/>
    </location>
</feature>
<evidence type="ECO:0000313" key="3">
    <source>
        <dbReference type="Proteomes" id="UP000747399"/>
    </source>
</evidence>
<accession>A0A8J4EUH8</accession>
<proteinExistence type="predicted"/>
<dbReference type="EMBL" id="BNCO01000005">
    <property type="protein sequence ID" value="GIL48487.1"/>
    <property type="molecule type" value="Genomic_DNA"/>
</dbReference>
<feature type="non-terminal residue" evidence="2">
    <location>
        <position position="138"/>
    </location>
</feature>
<comment type="caution">
    <text evidence="2">The sequence shown here is derived from an EMBL/GenBank/DDBJ whole genome shotgun (WGS) entry which is preliminary data.</text>
</comment>